<dbReference type="RefSeq" id="WP_369666761.1">
    <property type="nucleotide sequence ID" value="NZ_JBDKXB010000007.1"/>
</dbReference>
<dbReference type="InterPro" id="IPR002716">
    <property type="entry name" value="PIN_dom"/>
</dbReference>
<reference evidence="2 3" key="1">
    <citation type="submission" date="2024-05" db="EMBL/GenBank/DDBJ databases">
        <title>Genome Sequence and Characterization of the New Strain Purple Sulfur Bacterium of Genus Thioalkalicoccus.</title>
        <authorList>
            <person name="Bryantseva I.A."/>
            <person name="Kyndt J.A."/>
            <person name="Imhoff J.F."/>
        </authorList>
    </citation>
    <scope>NUCLEOTIDE SEQUENCE [LARGE SCALE GENOMIC DNA]</scope>
    <source>
        <strain evidence="2 3">Um2</strain>
    </source>
</reference>
<dbReference type="Proteomes" id="UP001564408">
    <property type="component" value="Unassembled WGS sequence"/>
</dbReference>
<keyword evidence="3" id="KW-1185">Reference proteome</keyword>
<dbReference type="SUPFAM" id="SSF88723">
    <property type="entry name" value="PIN domain-like"/>
    <property type="match status" value="1"/>
</dbReference>
<dbReference type="EMBL" id="JBDKXB010000007">
    <property type="protein sequence ID" value="MEY6432362.1"/>
    <property type="molecule type" value="Genomic_DNA"/>
</dbReference>
<dbReference type="Pfam" id="PF01850">
    <property type="entry name" value="PIN"/>
    <property type="match status" value="1"/>
</dbReference>
<evidence type="ECO:0000259" key="1">
    <source>
        <dbReference type="Pfam" id="PF01850"/>
    </source>
</evidence>
<organism evidence="2 3">
    <name type="scientific">Thioalkalicoccus limnaeus</name>
    <dbReference type="NCBI Taxonomy" id="120681"/>
    <lineage>
        <taxon>Bacteria</taxon>
        <taxon>Pseudomonadati</taxon>
        <taxon>Pseudomonadota</taxon>
        <taxon>Gammaproteobacteria</taxon>
        <taxon>Chromatiales</taxon>
        <taxon>Chromatiaceae</taxon>
        <taxon>Thioalkalicoccus</taxon>
    </lineage>
</organism>
<accession>A0ABV4BCX0</accession>
<gene>
    <name evidence="2" type="ORF">ABC977_08080</name>
</gene>
<sequence>MENRANPDTERRRAIQAWRTLASMDIDTTCRVESLAGEFASRGVKPMDALHVASAIEAGAAWFLTTDRALLRKTRDDDRLKVVDPVDFIRYFQGSEDEN</sequence>
<evidence type="ECO:0000313" key="3">
    <source>
        <dbReference type="Proteomes" id="UP001564408"/>
    </source>
</evidence>
<proteinExistence type="predicted"/>
<comment type="caution">
    <text evidence="2">The sequence shown here is derived from an EMBL/GenBank/DDBJ whole genome shotgun (WGS) entry which is preliminary data.</text>
</comment>
<feature type="domain" description="PIN" evidence="1">
    <location>
        <begin position="11"/>
        <end position="73"/>
    </location>
</feature>
<name>A0ABV4BCX0_9GAMM</name>
<protein>
    <submittedName>
        <fullName evidence="2">PIN domain-containing protein</fullName>
    </submittedName>
</protein>
<dbReference type="InterPro" id="IPR029060">
    <property type="entry name" value="PIN-like_dom_sf"/>
</dbReference>
<evidence type="ECO:0000313" key="2">
    <source>
        <dbReference type="EMBL" id="MEY6432362.1"/>
    </source>
</evidence>
<dbReference type="Gene3D" id="3.40.50.1010">
    <property type="entry name" value="5'-nuclease"/>
    <property type="match status" value="1"/>
</dbReference>